<evidence type="ECO:0000256" key="4">
    <source>
        <dbReference type="ARBA" id="ARBA00013059"/>
    </source>
</evidence>
<gene>
    <name evidence="12" type="ORF">FHX50_001594</name>
</gene>
<dbReference type="InterPro" id="IPR054352">
    <property type="entry name" value="ACT_Aspartokinase"/>
</dbReference>
<dbReference type="PROSITE" id="PS51671">
    <property type="entry name" value="ACT"/>
    <property type="match status" value="2"/>
</dbReference>
<evidence type="ECO:0000259" key="11">
    <source>
        <dbReference type="PROSITE" id="PS51671"/>
    </source>
</evidence>
<dbReference type="InterPro" id="IPR045865">
    <property type="entry name" value="ACT-like_dom_sf"/>
</dbReference>
<evidence type="ECO:0000313" key="13">
    <source>
        <dbReference type="Proteomes" id="UP000568050"/>
    </source>
</evidence>
<evidence type="ECO:0000256" key="8">
    <source>
        <dbReference type="ARBA" id="ARBA00022840"/>
    </source>
</evidence>
<dbReference type="GO" id="GO:0009090">
    <property type="term" value="P:homoserine biosynthetic process"/>
    <property type="evidence" value="ECO:0007669"/>
    <property type="project" value="TreeGrafter"/>
</dbReference>
<reference evidence="12 13" key="1">
    <citation type="submission" date="2020-08" db="EMBL/GenBank/DDBJ databases">
        <title>Sequencing the genomes of 1000 actinobacteria strains.</title>
        <authorList>
            <person name="Klenk H.-P."/>
        </authorList>
    </citation>
    <scope>NUCLEOTIDE SEQUENCE [LARGE SCALE GENOMIC DNA]</scope>
    <source>
        <strain evidence="12 13">DSM 23040</strain>
    </source>
</reference>
<evidence type="ECO:0000313" key="12">
    <source>
        <dbReference type="EMBL" id="MBB3023302.1"/>
    </source>
</evidence>
<dbReference type="FunFam" id="3.30.2130.10:FF:000002">
    <property type="entry name" value="Aspartokinase"/>
    <property type="match status" value="1"/>
</dbReference>
<keyword evidence="6" id="KW-0547">Nucleotide-binding</keyword>
<dbReference type="UniPathway" id="UPA00051">
    <property type="reaction ID" value="UER00462"/>
</dbReference>
<dbReference type="PANTHER" id="PTHR21499">
    <property type="entry name" value="ASPARTATE KINASE"/>
    <property type="match status" value="1"/>
</dbReference>
<comment type="pathway">
    <text evidence="2">Amino-acid biosynthesis; L-threonine biosynthesis; L-threonine from L-aspartate: step 1/5.</text>
</comment>
<dbReference type="InterPro" id="IPR002912">
    <property type="entry name" value="ACT_dom"/>
</dbReference>
<evidence type="ECO:0000256" key="5">
    <source>
        <dbReference type="ARBA" id="ARBA00022679"/>
    </source>
</evidence>
<keyword evidence="9" id="KW-0457">Lysine biosynthesis</keyword>
<dbReference type="PANTHER" id="PTHR21499:SF3">
    <property type="entry name" value="ASPARTOKINASE"/>
    <property type="match status" value="1"/>
</dbReference>
<keyword evidence="8" id="KW-0067">ATP-binding</keyword>
<evidence type="ECO:0000256" key="9">
    <source>
        <dbReference type="ARBA" id="ARBA00023154"/>
    </source>
</evidence>
<dbReference type="AlphaFoldDB" id="A0A839QTA6"/>
<keyword evidence="5" id="KW-0808">Transferase</keyword>
<keyword evidence="13" id="KW-1185">Reference proteome</keyword>
<evidence type="ECO:0000256" key="10">
    <source>
        <dbReference type="ARBA" id="ARBA00047872"/>
    </source>
</evidence>
<sequence>MSYTTQPGHEAPIISGVAHDDSEGKITLVEVPDVPGKSALIFETVANTGANVDMIVQNVSTVDGTVAVSFTLPEADSKKAIEALRAVKDEIGYQTLVYTDQIAKVSLIGAGMKSSPGVSASLFRALGDAGINIDMISTSEIRISVVTDVDRMHDAVRVIHTAFGLDSDQDEAVVYGGTGR</sequence>
<dbReference type="GO" id="GO:0009088">
    <property type="term" value="P:threonine biosynthetic process"/>
    <property type="evidence" value="ECO:0007669"/>
    <property type="project" value="UniProtKB-UniPathway"/>
</dbReference>
<dbReference type="CDD" id="cd04923">
    <property type="entry name" value="ACT_AK-LysC-DapG-like_2"/>
    <property type="match status" value="1"/>
</dbReference>
<protein>
    <recommendedName>
        <fullName evidence="4">aspartate kinase</fullName>
        <ecNumber evidence="4">2.7.2.4</ecNumber>
    </recommendedName>
</protein>
<dbReference type="EMBL" id="JACHWP010000004">
    <property type="protein sequence ID" value="MBB3023302.1"/>
    <property type="molecule type" value="Genomic_DNA"/>
</dbReference>
<dbReference type="GO" id="GO:0005524">
    <property type="term" value="F:ATP binding"/>
    <property type="evidence" value="ECO:0007669"/>
    <property type="project" value="UniProtKB-KW"/>
</dbReference>
<dbReference type="GO" id="GO:0009089">
    <property type="term" value="P:lysine biosynthetic process via diaminopimelate"/>
    <property type="evidence" value="ECO:0007669"/>
    <property type="project" value="TreeGrafter"/>
</dbReference>
<feature type="domain" description="ACT" evidence="11">
    <location>
        <begin position="107"/>
        <end position="180"/>
    </location>
</feature>
<dbReference type="GO" id="GO:0005829">
    <property type="term" value="C:cytosol"/>
    <property type="evidence" value="ECO:0007669"/>
    <property type="project" value="TreeGrafter"/>
</dbReference>
<comment type="similarity">
    <text evidence="3">Belongs to the aspartokinase family.</text>
</comment>
<dbReference type="SUPFAM" id="SSF55021">
    <property type="entry name" value="ACT-like"/>
    <property type="match status" value="2"/>
</dbReference>
<comment type="pathway">
    <text evidence="1">Amino-acid biosynthesis; L-methionine biosynthesis via de novo pathway; L-homoserine from L-aspartate: step 1/3.</text>
</comment>
<keyword evidence="7 12" id="KW-0418">Kinase</keyword>
<evidence type="ECO:0000256" key="2">
    <source>
        <dbReference type="ARBA" id="ARBA00005139"/>
    </source>
</evidence>
<dbReference type="EC" id="2.7.2.4" evidence="4"/>
<name>A0A839QTA6_9MICO</name>
<evidence type="ECO:0000256" key="6">
    <source>
        <dbReference type="ARBA" id="ARBA00022741"/>
    </source>
</evidence>
<comment type="caution">
    <text evidence="12">The sequence shown here is derived from an EMBL/GenBank/DDBJ whole genome shotgun (WGS) entry which is preliminary data.</text>
</comment>
<dbReference type="Proteomes" id="UP000568050">
    <property type="component" value="Unassembled WGS sequence"/>
</dbReference>
<feature type="domain" description="ACT" evidence="11">
    <location>
        <begin position="26"/>
        <end position="101"/>
    </location>
</feature>
<dbReference type="Pfam" id="PF22468">
    <property type="entry name" value="ACT_9"/>
    <property type="match status" value="2"/>
</dbReference>
<comment type="catalytic activity">
    <reaction evidence="10">
        <text>L-aspartate + ATP = 4-phospho-L-aspartate + ADP</text>
        <dbReference type="Rhea" id="RHEA:23776"/>
        <dbReference type="ChEBI" id="CHEBI:29991"/>
        <dbReference type="ChEBI" id="CHEBI:30616"/>
        <dbReference type="ChEBI" id="CHEBI:57535"/>
        <dbReference type="ChEBI" id="CHEBI:456216"/>
        <dbReference type="EC" id="2.7.2.4"/>
    </reaction>
</comment>
<dbReference type="UniPathway" id="UPA00050">
    <property type="reaction ID" value="UER00461"/>
</dbReference>
<evidence type="ECO:0000256" key="3">
    <source>
        <dbReference type="ARBA" id="ARBA00010122"/>
    </source>
</evidence>
<proteinExistence type="inferred from homology"/>
<accession>A0A839QTA6</accession>
<dbReference type="GO" id="GO:0004072">
    <property type="term" value="F:aspartate kinase activity"/>
    <property type="evidence" value="ECO:0007669"/>
    <property type="project" value="UniProtKB-EC"/>
</dbReference>
<dbReference type="CDD" id="cd04913">
    <property type="entry name" value="ACT_AKii-LysC-BS-like_1"/>
    <property type="match status" value="1"/>
</dbReference>
<evidence type="ECO:0000256" key="7">
    <source>
        <dbReference type="ARBA" id="ARBA00022777"/>
    </source>
</evidence>
<keyword evidence="9" id="KW-0028">Amino-acid biosynthesis</keyword>
<evidence type="ECO:0000256" key="1">
    <source>
        <dbReference type="ARBA" id="ARBA00004986"/>
    </source>
</evidence>
<dbReference type="Gene3D" id="3.30.2130.10">
    <property type="entry name" value="VC0802-like"/>
    <property type="match status" value="1"/>
</dbReference>
<organism evidence="12 13">
    <name type="scientific">Helcobacillus massiliensis</name>
    <dbReference type="NCBI Taxonomy" id="521392"/>
    <lineage>
        <taxon>Bacteria</taxon>
        <taxon>Bacillati</taxon>
        <taxon>Actinomycetota</taxon>
        <taxon>Actinomycetes</taxon>
        <taxon>Micrococcales</taxon>
        <taxon>Dermabacteraceae</taxon>
        <taxon>Helcobacillus</taxon>
    </lineage>
</organism>